<dbReference type="Proteomes" id="UP001149090">
    <property type="component" value="Unassembled WGS sequence"/>
</dbReference>
<gene>
    <name evidence="4" type="ORF">M0811_07407</name>
</gene>
<evidence type="ECO:0000313" key="5">
    <source>
        <dbReference type="Proteomes" id="UP001149090"/>
    </source>
</evidence>
<dbReference type="InterPro" id="IPR051510">
    <property type="entry name" value="SKI8"/>
</dbReference>
<dbReference type="InterPro" id="IPR020472">
    <property type="entry name" value="WD40_PAC1"/>
</dbReference>
<keyword evidence="2" id="KW-0677">Repeat</keyword>
<keyword evidence="1 3" id="KW-0853">WD repeat</keyword>
<dbReference type="OrthoDB" id="538223at2759"/>
<sequence length="258" mass="28822">MMEFGHPLNTLTGHELGVISLAVSKQAEYIFSSSFDGTLRKWDLKNNTTPTIIELENSYQPWMLDINGGDEVLLCGRDNGKLDLFGTQTNKLMRTLDSDAKFLLSAKFSPNGKLIGCGAENGIVTIFDVETGEYFAKFEAHAMGIRSLCFSQDSLLLLTTSEDGQVRLFDYHHSDTPINTISAHKSWVLTSAFHPSAPIFATGSSDKSVKVWDIRNFENLHFFDSHKDQVCDICFDPLGQQLVSVSDDQSICFYRLDN</sequence>
<dbReference type="OMA" id="LDSSMCL"/>
<feature type="repeat" description="WD" evidence="3">
    <location>
        <begin position="223"/>
        <end position="258"/>
    </location>
</feature>
<dbReference type="SUPFAM" id="SSF50978">
    <property type="entry name" value="WD40 repeat-like"/>
    <property type="match status" value="1"/>
</dbReference>
<dbReference type="AlphaFoldDB" id="A0A9Q0LM58"/>
<dbReference type="InterPro" id="IPR036322">
    <property type="entry name" value="WD40_repeat_dom_sf"/>
</dbReference>
<accession>A0A9Q0LM58</accession>
<dbReference type="SMART" id="SM00320">
    <property type="entry name" value="WD40"/>
    <property type="match status" value="5"/>
</dbReference>
<organism evidence="4 5">
    <name type="scientific">Anaeramoeba ignava</name>
    <name type="common">Anaerobic marine amoeba</name>
    <dbReference type="NCBI Taxonomy" id="1746090"/>
    <lineage>
        <taxon>Eukaryota</taxon>
        <taxon>Metamonada</taxon>
        <taxon>Anaeramoebidae</taxon>
        <taxon>Anaeramoeba</taxon>
    </lineage>
</organism>
<evidence type="ECO:0000256" key="2">
    <source>
        <dbReference type="ARBA" id="ARBA00022737"/>
    </source>
</evidence>
<dbReference type="PRINTS" id="PR00320">
    <property type="entry name" value="GPROTEINBRPT"/>
</dbReference>
<dbReference type="Gene3D" id="2.130.10.10">
    <property type="entry name" value="YVTN repeat-like/Quinoprotein amine dehydrogenase"/>
    <property type="match status" value="1"/>
</dbReference>
<proteinExistence type="predicted"/>
<dbReference type="GO" id="GO:0016593">
    <property type="term" value="C:Cdc73/Paf1 complex"/>
    <property type="evidence" value="ECO:0007669"/>
    <property type="project" value="TreeGrafter"/>
</dbReference>
<dbReference type="PANTHER" id="PTHR44090">
    <property type="entry name" value="WD REPEAT-CONTAINING PROTEIN 61"/>
    <property type="match status" value="1"/>
</dbReference>
<feature type="repeat" description="WD" evidence="3">
    <location>
        <begin position="11"/>
        <end position="52"/>
    </location>
</feature>
<dbReference type="CDD" id="cd00200">
    <property type="entry name" value="WD40"/>
    <property type="match status" value="1"/>
</dbReference>
<comment type="caution">
    <text evidence="4">The sequence shown here is derived from an EMBL/GenBank/DDBJ whole genome shotgun (WGS) entry which is preliminary data.</text>
</comment>
<dbReference type="Pfam" id="PF00400">
    <property type="entry name" value="WD40"/>
    <property type="match status" value="5"/>
</dbReference>
<dbReference type="EMBL" id="JAPDFW010000065">
    <property type="protein sequence ID" value="KAJ5075437.1"/>
    <property type="molecule type" value="Genomic_DNA"/>
</dbReference>
<reference evidence="4" key="1">
    <citation type="submission" date="2022-10" db="EMBL/GenBank/DDBJ databases">
        <title>Novel sulphate-reducing endosymbionts in the free-living metamonad Anaeramoeba.</title>
        <authorList>
            <person name="Jerlstrom-Hultqvist J."/>
            <person name="Cepicka I."/>
            <person name="Gallot-Lavallee L."/>
            <person name="Salas-Leiva D."/>
            <person name="Curtis B.A."/>
            <person name="Zahonova K."/>
            <person name="Pipaliya S."/>
            <person name="Dacks J."/>
            <person name="Roger A.J."/>
        </authorList>
    </citation>
    <scope>NUCLEOTIDE SEQUENCE</scope>
    <source>
        <strain evidence="4">BMAN</strain>
    </source>
</reference>
<feature type="repeat" description="WD" evidence="3">
    <location>
        <begin position="181"/>
        <end position="222"/>
    </location>
</feature>
<feature type="repeat" description="WD" evidence="3">
    <location>
        <begin position="138"/>
        <end position="170"/>
    </location>
</feature>
<dbReference type="PANTHER" id="PTHR44090:SF1">
    <property type="entry name" value="SUPERKILLER COMPLEX PROTEIN 8"/>
    <property type="match status" value="1"/>
</dbReference>
<name>A0A9Q0LM58_ANAIG</name>
<dbReference type="InterPro" id="IPR015943">
    <property type="entry name" value="WD40/YVTN_repeat-like_dom_sf"/>
</dbReference>
<keyword evidence="5" id="KW-1185">Reference proteome</keyword>
<dbReference type="InterPro" id="IPR001680">
    <property type="entry name" value="WD40_rpt"/>
</dbReference>
<evidence type="ECO:0000313" key="4">
    <source>
        <dbReference type="EMBL" id="KAJ5075437.1"/>
    </source>
</evidence>
<dbReference type="PROSITE" id="PS50294">
    <property type="entry name" value="WD_REPEATS_REGION"/>
    <property type="match status" value="4"/>
</dbReference>
<protein>
    <submittedName>
        <fullName evidence="4">Uncharacterized protein</fullName>
    </submittedName>
</protein>
<dbReference type="PROSITE" id="PS50082">
    <property type="entry name" value="WD_REPEATS_2"/>
    <property type="match status" value="4"/>
</dbReference>
<evidence type="ECO:0000256" key="1">
    <source>
        <dbReference type="ARBA" id="ARBA00022574"/>
    </source>
</evidence>
<evidence type="ECO:0000256" key="3">
    <source>
        <dbReference type="PROSITE-ProRule" id="PRU00221"/>
    </source>
</evidence>